<dbReference type="EMBL" id="RFFN01000003">
    <property type="protein sequence ID" value="RMH97194.1"/>
    <property type="molecule type" value="Genomic_DNA"/>
</dbReference>
<gene>
    <name evidence="1" type="ORF">EA798_12070</name>
</gene>
<protein>
    <submittedName>
        <fullName evidence="1">Uncharacterized protein</fullName>
    </submittedName>
</protein>
<keyword evidence="2" id="KW-1185">Reference proteome</keyword>
<evidence type="ECO:0000313" key="2">
    <source>
        <dbReference type="Proteomes" id="UP000279228"/>
    </source>
</evidence>
<organism evidence="1 2">
    <name type="scientific">Pseudomonas songnenensis</name>
    <dbReference type="NCBI Taxonomy" id="1176259"/>
    <lineage>
        <taxon>Bacteria</taxon>
        <taxon>Pseudomonadati</taxon>
        <taxon>Pseudomonadota</taxon>
        <taxon>Gammaproteobacteria</taxon>
        <taxon>Pseudomonadales</taxon>
        <taxon>Pseudomonadaceae</taxon>
        <taxon>Pseudomonas</taxon>
    </lineage>
</organism>
<accession>A0ABX9UV34</accession>
<sequence>MTTTERLARFEAAQEVLGFLMAVRAEWIYIESKKAQPDASKIAQWEAEQKAFFEIEDGLRFDDQDGIEQVITTYGPVARRIFEAR</sequence>
<evidence type="ECO:0000313" key="1">
    <source>
        <dbReference type="EMBL" id="RMH97194.1"/>
    </source>
</evidence>
<comment type="caution">
    <text evidence="1">The sequence shown here is derived from an EMBL/GenBank/DDBJ whole genome shotgun (WGS) entry which is preliminary data.</text>
</comment>
<proteinExistence type="predicted"/>
<dbReference type="Proteomes" id="UP000279228">
    <property type="component" value="Unassembled WGS sequence"/>
</dbReference>
<dbReference type="RefSeq" id="WP_122099137.1">
    <property type="nucleotide sequence ID" value="NZ_JAMOHS010000002.1"/>
</dbReference>
<name>A0ABX9UV34_9PSED</name>
<reference evidence="1 2" key="1">
    <citation type="submission" date="2018-10" db="EMBL/GenBank/DDBJ databases">
        <title>Pseudomonas songnenensis NEAU-ST5-5(T) genome.</title>
        <authorList>
            <person name="Pengp J."/>
            <person name="Liu Z.-P."/>
        </authorList>
    </citation>
    <scope>NUCLEOTIDE SEQUENCE [LARGE SCALE GENOMIC DNA]</scope>
    <source>
        <strain evidence="1 2">NEAU-ST5-5</strain>
    </source>
</reference>